<dbReference type="KEGG" id="nmk:CHR53_11255"/>
<gene>
    <name evidence="1" type="ORF">CHR53_11255</name>
</gene>
<organism evidence="1 2">
    <name type="scientific">Neobacillus mesonae</name>
    <dbReference type="NCBI Taxonomy" id="1193713"/>
    <lineage>
        <taxon>Bacteria</taxon>
        <taxon>Bacillati</taxon>
        <taxon>Bacillota</taxon>
        <taxon>Bacilli</taxon>
        <taxon>Bacillales</taxon>
        <taxon>Bacillaceae</taxon>
        <taxon>Neobacillus</taxon>
    </lineage>
</organism>
<reference evidence="1 2" key="1">
    <citation type="submission" date="2017-07" db="EMBL/GenBank/DDBJ databases">
        <title>The complete genome sequence of Bacillus mesonae strain H20-5, an efficient strain improving plant abiotic stress resistance.</title>
        <authorList>
            <person name="Kim S.Y."/>
            <person name="Song H."/>
            <person name="Sang M.K."/>
            <person name="Weon H.-Y."/>
            <person name="Song J."/>
        </authorList>
    </citation>
    <scope>NUCLEOTIDE SEQUENCE [LARGE SCALE GENOMIC DNA]</scope>
    <source>
        <strain evidence="1 2">H20-5</strain>
    </source>
</reference>
<keyword evidence="1" id="KW-0067">ATP-binding</keyword>
<dbReference type="GO" id="GO:0005524">
    <property type="term" value="F:ATP binding"/>
    <property type="evidence" value="ECO:0007669"/>
    <property type="project" value="UniProtKB-KW"/>
</dbReference>
<keyword evidence="2" id="KW-1185">Reference proteome</keyword>
<keyword evidence="1" id="KW-0547">Nucleotide-binding</keyword>
<evidence type="ECO:0000313" key="1">
    <source>
        <dbReference type="EMBL" id="AZU61810.1"/>
    </source>
</evidence>
<evidence type="ECO:0000313" key="2">
    <source>
        <dbReference type="Proteomes" id="UP000282892"/>
    </source>
</evidence>
<name>A0A3T0HXF0_9BACI</name>
<dbReference type="STRING" id="1193713.GCA_001636315_04676"/>
<dbReference type="AlphaFoldDB" id="A0A3T0HXF0"/>
<dbReference type="EMBL" id="CP022572">
    <property type="protein sequence ID" value="AZU61810.1"/>
    <property type="molecule type" value="Genomic_DNA"/>
</dbReference>
<proteinExistence type="predicted"/>
<dbReference type="OrthoDB" id="9805740at2"/>
<sequence>MRNVQLIPLDGENSLVIASDNSGGIGIKGDDHVQVPYETVSYYSFRVAAMECIAAGGELVSVVLQNFCGNEAWEELVMGVKKGLSELGLSDVSITGSTESNFPLIQSALGTVVVGKQTVNQKLEIPNFEQVNLAVIGLPLVGNEVVGQEKQAVPLSVFLEVSKLNDVICWPVGSKGVFHELQQLFPNLELTEEMVESNVNIFKSSGPATCFISVYQNQHTESLINLAGKYMHSLKINW</sequence>
<dbReference type="RefSeq" id="WP_066397363.1">
    <property type="nucleotide sequence ID" value="NZ_CP022572.1"/>
</dbReference>
<dbReference type="Proteomes" id="UP000282892">
    <property type="component" value="Chromosome"/>
</dbReference>
<protein>
    <submittedName>
        <fullName evidence="1">ATP-binding protein</fullName>
    </submittedName>
</protein>
<accession>A0A3T0HXF0</accession>